<organism evidence="2 3">
    <name type="scientific">Vitis vinifera</name>
    <name type="common">Grape</name>
    <dbReference type="NCBI Taxonomy" id="29760"/>
    <lineage>
        <taxon>Eukaryota</taxon>
        <taxon>Viridiplantae</taxon>
        <taxon>Streptophyta</taxon>
        <taxon>Embryophyta</taxon>
        <taxon>Tracheophyta</taxon>
        <taxon>Spermatophyta</taxon>
        <taxon>Magnoliopsida</taxon>
        <taxon>eudicotyledons</taxon>
        <taxon>Gunneridae</taxon>
        <taxon>Pentapetalae</taxon>
        <taxon>rosids</taxon>
        <taxon>Vitales</taxon>
        <taxon>Vitaceae</taxon>
        <taxon>Viteae</taxon>
        <taxon>Vitis</taxon>
    </lineage>
</organism>
<evidence type="ECO:0000256" key="1">
    <source>
        <dbReference type="SAM" id="MobiDB-lite"/>
    </source>
</evidence>
<feature type="compositionally biased region" description="Pro residues" evidence="1">
    <location>
        <begin position="329"/>
        <end position="338"/>
    </location>
</feature>
<evidence type="ECO:0000313" key="3">
    <source>
        <dbReference type="Proteomes" id="UP000288805"/>
    </source>
</evidence>
<evidence type="ECO:0000313" key="2">
    <source>
        <dbReference type="EMBL" id="RVW72131.1"/>
    </source>
</evidence>
<feature type="compositionally biased region" description="Low complexity" evidence="1">
    <location>
        <begin position="18"/>
        <end position="31"/>
    </location>
</feature>
<proteinExistence type="predicted"/>
<dbReference type="EMBL" id="QGNW01000422">
    <property type="protein sequence ID" value="RVW72131.1"/>
    <property type="molecule type" value="Genomic_DNA"/>
</dbReference>
<gene>
    <name evidence="2" type="ORF">CK203_057987</name>
</gene>
<protein>
    <submittedName>
        <fullName evidence="2">Uncharacterized protein</fullName>
    </submittedName>
</protein>
<name>A0A438GIU9_VITVI</name>
<sequence>MSNFQNLFPSVRQLASGSAGSAGSLSQLRGRNPGGSNAKRGMSIKGERIGEQRTGGDILERGNFADEKNKRSVESSKLRALGKLQHCGFLKRRVTASQFWKSSSAYTDHILVEILRNFLTEFGIFYQPAEPVQHHSWQPLSAMRNTCLSLSGSHSSGLGIENRSPRFWHFSSPYPWGLKPICYRALVSHLEGLSQCLISVSMGNFEVMGGVRLARDHRYASLALRLARDHSESRRSGGSGEGPQIGDSTGDRTQNLWFHKRIKLELELGLLIEIDLGSRAWIRIGDRLVRGSIHPASPAIADSGSTLHDSTTPPPPPPSGPTIQQDYIVPPPPPPPVQSAPQAGAFVLHGQTETTPHSVVAPTDC</sequence>
<comment type="caution">
    <text evidence="2">The sequence shown here is derived from an EMBL/GenBank/DDBJ whole genome shotgun (WGS) entry which is preliminary data.</text>
</comment>
<dbReference type="AlphaFoldDB" id="A0A438GIU9"/>
<reference evidence="2 3" key="1">
    <citation type="journal article" date="2018" name="PLoS Genet.">
        <title>Population sequencing reveals clonal diversity and ancestral inbreeding in the grapevine cultivar Chardonnay.</title>
        <authorList>
            <person name="Roach M.J."/>
            <person name="Johnson D.L."/>
            <person name="Bohlmann J."/>
            <person name="van Vuuren H.J."/>
            <person name="Jones S.J."/>
            <person name="Pretorius I.S."/>
            <person name="Schmidt S.A."/>
            <person name="Borneman A.R."/>
        </authorList>
    </citation>
    <scope>NUCLEOTIDE SEQUENCE [LARGE SCALE GENOMIC DNA]</scope>
    <source>
        <strain evidence="3">cv. Chardonnay</strain>
        <tissue evidence="2">Leaf</tissue>
    </source>
</reference>
<feature type="region of interest" description="Disordered" evidence="1">
    <location>
        <begin position="299"/>
        <end position="365"/>
    </location>
</feature>
<dbReference type="Proteomes" id="UP000288805">
    <property type="component" value="Unassembled WGS sequence"/>
</dbReference>
<feature type="region of interest" description="Disordered" evidence="1">
    <location>
        <begin position="18"/>
        <end position="63"/>
    </location>
</feature>
<accession>A0A438GIU9</accession>
<feature type="region of interest" description="Disordered" evidence="1">
    <location>
        <begin position="230"/>
        <end position="251"/>
    </location>
</feature>